<dbReference type="EMBL" id="BMEO01000002">
    <property type="protein sequence ID" value="GGF86764.1"/>
    <property type="molecule type" value="Genomic_DNA"/>
</dbReference>
<keyword evidence="3" id="KW-1185">Reference proteome</keyword>
<sequence length="258" mass="29072">MDSHQKQKIVIVMPAYHAEKTLKDTVRSIPKGCYDEIILVDDCSTDNTVETARQLGLSVFTHEVNKGYGGNQKLCYQEALKAGADIIVMLHPDNQYDAQLIPYFTGFVEKGVCDFMLGARIRTRKEALKGGMPLYKYLSNRMLTLIMNVVLGQNLAEGHSGFRVYHRRVLKTIAFKDNADDFSFDAELIAQAVYHGFKLGDAPMPVRYFSEASSISFKDSSVYGLKILSTLGKFIMTKWRIKKSPLFKRASSDDEVTD</sequence>
<dbReference type="PANTHER" id="PTHR48090">
    <property type="entry name" value="UNDECAPRENYL-PHOSPHATE 4-DEOXY-4-FORMAMIDO-L-ARABINOSE TRANSFERASE-RELATED"/>
    <property type="match status" value="1"/>
</dbReference>
<dbReference type="GO" id="GO:0016740">
    <property type="term" value="F:transferase activity"/>
    <property type="evidence" value="ECO:0007669"/>
    <property type="project" value="UniProtKB-KW"/>
</dbReference>
<evidence type="ECO:0000313" key="2">
    <source>
        <dbReference type="EMBL" id="GGF86764.1"/>
    </source>
</evidence>
<keyword evidence="2" id="KW-0808">Transferase</keyword>
<dbReference type="InterPro" id="IPR050256">
    <property type="entry name" value="Glycosyltransferase_2"/>
</dbReference>
<accession>A0A917CF02</accession>
<reference evidence="2" key="2">
    <citation type="submission" date="2020-09" db="EMBL/GenBank/DDBJ databases">
        <authorList>
            <person name="Sun Q."/>
            <person name="Zhou Y."/>
        </authorList>
    </citation>
    <scope>NUCLEOTIDE SEQUENCE</scope>
    <source>
        <strain evidence="2">CGMCC 1.12181</strain>
    </source>
</reference>
<dbReference type="Proteomes" id="UP000605253">
    <property type="component" value="Unassembled WGS sequence"/>
</dbReference>
<comment type="caution">
    <text evidence="2">The sequence shown here is derived from an EMBL/GenBank/DDBJ whole genome shotgun (WGS) entry which is preliminary data.</text>
</comment>
<dbReference type="Gene3D" id="3.90.550.10">
    <property type="entry name" value="Spore Coat Polysaccharide Biosynthesis Protein SpsA, Chain A"/>
    <property type="match status" value="1"/>
</dbReference>
<name>A0A917CF02_9GAMM</name>
<dbReference type="InterPro" id="IPR001173">
    <property type="entry name" value="Glyco_trans_2-like"/>
</dbReference>
<reference evidence="2" key="1">
    <citation type="journal article" date="2014" name="Int. J. Syst. Evol. Microbiol.">
        <title>Complete genome sequence of Corynebacterium casei LMG S-19264T (=DSM 44701T), isolated from a smear-ripened cheese.</title>
        <authorList>
            <consortium name="US DOE Joint Genome Institute (JGI-PGF)"/>
            <person name="Walter F."/>
            <person name="Albersmeier A."/>
            <person name="Kalinowski J."/>
            <person name="Ruckert C."/>
        </authorList>
    </citation>
    <scope>NUCLEOTIDE SEQUENCE</scope>
    <source>
        <strain evidence="2">CGMCC 1.12181</strain>
    </source>
</reference>
<proteinExistence type="predicted"/>
<gene>
    <name evidence="2" type="ORF">GCM10011365_04760</name>
</gene>
<dbReference type="Pfam" id="PF00535">
    <property type="entry name" value="Glycos_transf_2"/>
    <property type="match status" value="1"/>
</dbReference>
<dbReference type="CDD" id="cd04179">
    <property type="entry name" value="DPM_DPG-synthase_like"/>
    <property type="match status" value="1"/>
</dbReference>
<dbReference type="InterPro" id="IPR029044">
    <property type="entry name" value="Nucleotide-diphossugar_trans"/>
</dbReference>
<feature type="domain" description="Glycosyltransferase 2-like" evidence="1">
    <location>
        <begin position="11"/>
        <end position="172"/>
    </location>
</feature>
<evidence type="ECO:0000259" key="1">
    <source>
        <dbReference type="Pfam" id="PF00535"/>
    </source>
</evidence>
<dbReference type="RefSeq" id="WP_229728216.1">
    <property type="nucleotide sequence ID" value="NZ_BAABJF010000032.1"/>
</dbReference>
<protein>
    <submittedName>
        <fullName evidence="2">Glycosyl transferase family 2</fullName>
    </submittedName>
</protein>
<dbReference type="PANTHER" id="PTHR48090:SF7">
    <property type="entry name" value="RFBJ PROTEIN"/>
    <property type="match status" value="1"/>
</dbReference>
<dbReference type="AlphaFoldDB" id="A0A917CF02"/>
<evidence type="ECO:0000313" key="3">
    <source>
        <dbReference type="Proteomes" id="UP000605253"/>
    </source>
</evidence>
<organism evidence="2 3">
    <name type="scientific">Marinicella pacifica</name>
    <dbReference type="NCBI Taxonomy" id="1171543"/>
    <lineage>
        <taxon>Bacteria</taxon>
        <taxon>Pseudomonadati</taxon>
        <taxon>Pseudomonadota</taxon>
        <taxon>Gammaproteobacteria</taxon>
        <taxon>Lysobacterales</taxon>
        <taxon>Marinicellaceae</taxon>
        <taxon>Marinicella</taxon>
    </lineage>
</organism>
<dbReference type="SUPFAM" id="SSF53448">
    <property type="entry name" value="Nucleotide-diphospho-sugar transferases"/>
    <property type="match status" value="1"/>
</dbReference>